<dbReference type="PROSITE" id="PS00455">
    <property type="entry name" value="AMP_BINDING"/>
    <property type="match status" value="1"/>
</dbReference>
<keyword evidence="2" id="KW-0067">ATP-binding</keyword>
<dbReference type="PANTHER" id="PTHR43272:SF33">
    <property type="entry name" value="AMP-BINDING DOMAIN-CONTAINING PROTEIN-RELATED"/>
    <property type="match status" value="1"/>
</dbReference>
<dbReference type="InterPro" id="IPR045851">
    <property type="entry name" value="AMP-bd_C_sf"/>
</dbReference>
<evidence type="ECO:0000256" key="1">
    <source>
        <dbReference type="ARBA" id="ARBA00022741"/>
    </source>
</evidence>
<dbReference type="Gene3D" id="3.30.300.30">
    <property type="match status" value="1"/>
</dbReference>
<reference evidence="5 6" key="1">
    <citation type="submission" date="2019-03" db="EMBL/GenBank/DDBJ databases">
        <title>Single cell metagenomics reveals metabolic interactions within the superorganism composed of flagellate Streblomastix strix and complex community of Bacteroidetes bacteria on its surface.</title>
        <authorList>
            <person name="Treitli S.C."/>
            <person name="Kolisko M."/>
            <person name="Husnik F."/>
            <person name="Keeling P."/>
            <person name="Hampl V."/>
        </authorList>
    </citation>
    <scope>NUCLEOTIDE SEQUENCE [LARGE SCALE GENOMIC DNA]</scope>
    <source>
        <strain evidence="5">St1</strain>
    </source>
</reference>
<dbReference type="GO" id="GO:0004467">
    <property type="term" value="F:long-chain fatty acid-CoA ligase activity"/>
    <property type="evidence" value="ECO:0007669"/>
    <property type="project" value="UniProtKB-EC"/>
</dbReference>
<evidence type="ECO:0000313" key="6">
    <source>
        <dbReference type="Proteomes" id="UP000324575"/>
    </source>
</evidence>
<accession>A0A5M8P318</accession>
<proteinExistence type="predicted"/>
<dbReference type="Proteomes" id="UP000324575">
    <property type="component" value="Unassembled WGS sequence"/>
</dbReference>
<evidence type="ECO:0000259" key="4">
    <source>
        <dbReference type="Pfam" id="PF00501"/>
    </source>
</evidence>
<evidence type="ECO:0000256" key="3">
    <source>
        <dbReference type="ARBA" id="ARBA00024484"/>
    </source>
</evidence>
<organism evidence="5 6">
    <name type="scientific">Candidatus Ordinivivax streblomastigis</name>
    <dbReference type="NCBI Taxonomy" id="2540710"/>
    <lineage>
        <taxon>Bacteria</taxon>
        <taxon>Pseudomonadati</taxon>
        <taxon>Bacteroidota</taxon>
        <taxon>Bacteroidia</taxon>
        <taxon>Bacteroidales</taxon>
        <taxon>Candidatus Ordinivivax</taxon>
    </lineage>
</organism>
<dbReference type="GO" id="GO:0016020">
    <property type="term" value="C:membrane"/>
    <property type="evidence" value="ECO:0007669"/>
    <property type="project" value="TreeGrafter"/>
</dbReference>
<dbReference type="InterPro" id="IPR000873">
    <property type="entry name" value="AMP-dep_synth/lig_dom"/>
</dbReference>
<dbReference type="AlphaFoldDB" id="A0A5M8P318"/>
<dbReference type="InterPro" id="IPR020845">
    <property type="entry name" value="AMP-binding_CS"/>
</dbReference>
<dbReference type="InterPro" id="IPR042099">
    <property type="entry name" value="ANL_N_sf"/>
</dbReference>
<protein>
    <submittedName>
        <fullName evidence="5">Long-chain-fatty-acid--CoA ligase FadD15</fullName>
        <ecNumber evidence="5">6.2.1.3</ecNumber>
    </submittedName>
</protein>
<dbReference type="Gene3D" id="3.40.50.12780">
    <property type="entry name" value="N-terminal domain of ligase-like"/>
    <property type="match status" value="1"/>
</dbReference>
<gene>
    <name evidence="5" type="ORF">EZS26_001167</name>
</gene>
<name>A0A5M8P318_9BACT</name>
<comment type="caution">
    <text evidence="5">The sequence shown here is derived from an EMBL/GenBank/DDBJ whole genome shotgun (WGS) entry which is preliminary data.</text>
</comment>
<dbReference type="Pfam" id="PF23562">
    <property type="entry name" value="AMP-binding_C_3"/>
    <property type="match status" value="1"/>
</dbReference>
<evidence type="ECO:0000313" key="5">
    <source>
        <dbReference type="EMBL" id="KAA6302660.1"/>
    </source>
</evidence>
<dbReference type="SUPFAM" id="SSF56801">
    <property type="entry name" value="Acetyl-CoA synthetase-like"/>
    <property type="match status" value="1"/>
</dbReference>
<dbReference type="GO" id="GO:0005524">
    <property type="term" value="F:ATP binding"/>
    <property type="evidence" value="ECO:0007669"/>
    <property type="project" value="UniProtKB-KW"/>
</dbReference>
<sequence>MREENVVKLYAGSFKEYFTLPALTEYGSQTSYTYGEVAKEIAGLHILFEEAAIKKGDKIALIGKSSCKWCIAYLATVTYGAVIVPILQDFNPNDVHHIINHSESAFLFTSDSIWDTLNEAQLPHLRAAFSLTDFGLKYEQQGERLTSLVVRLAELFKQKYPQFGKEDIRYSEISNEALMVLNYTSGTTGFSKGVMITGGNLSGNLTFAHEVLRLRMAENVLSFLPLAHTYGSAFEFLYALSEGCNVTLLGKTPSPKILMKAFADVQPALILTVPLILEKIYKNMIVPMVSKGVMKMALSIPGVSTVIYTQIRKKLYTAFGGKFIQAIVGGAPLNAEVESFFRKIKFPMTVGYGMTECAPLISFSHYPHSPLHSCGKILNCMEVRIHSEEPYTIAGEIQVRGQNVMKGYYKNEEATKAVFTEDGWLKTGDLGTIDQENHIFIRGRSKSMILSASGQNIYPEEIEAKLDNLPFVMESVVVDRGGKLVALIYPDYEAADSAGIKAEDVQNVMEHNRETLNKMVATYEHIAEMELVAEEFEKTPKKSIKRYLYK</sequence>
<keyword evidence="5" id="KW-0436">Ligase</keyword>
<dbReference type="Pfam" id="PF00501">
    <property type="entry name" value="AMP-binding"/>
    <property type="match status" value="1"/>
</dbReference>
<keyword evidence="1" id="KW-0547">Nucleotide-binding</keyword>
<evidence type="ECO:0000256" key="2">
    <source>
        <dbReference type="ARBA" id="ARBA00022840"/>
    </source>
</evidence>
<comment type="catalytic activity">
    <reaction evidence="3">
        <text>a long-chain fatty acid + ATP + CoA = a long-chain fatty acyl-CoA + AMP + diphosphate</text>
        <dbReference type="Rhea" id="RHEA:15421"/>
        <dbReference type="ChEBI" id="CHEBI:30616"/>
        <dbReference type="ChEBI" id="CHEBI:33019"/>
        <dbReference type="ChEBI" id="CHEBI:57287"/>
        <dbReference type="ChEBI" id="CHEBI:57560"/>
        <dbReference type="ChEBI" id="CHEBI:83139"/>
        <dbReference type="ChEBI" id="CHEBI:456215"/>
        <dbReference type="EC" id="6.2.1.3"/>
    </reaction>
    <physiologicalReaction direction="left-to-right" evidence="3">
        <dbReference type="Rhea" id="RHEA:15422"/>
    </physiologicalReaction>
</comment>
<dbReference type="EC" id="6.2.1.3" evidence="5"/>
<dbReference type="EMBL" id="SNRX01000006">
    <property type="protein sequence ID" value="KAA6302660.1"/>
    <property type="molecule type" value="Genomic_DNA"/>
</dbReference>
<dbReference type="PANTHER" id="PTHR43272">
    <property type="entry name" value="LONG-CHAIN-FATTY-ACID--COA LIGASE"/>
    <property type="match status" value="1"/>
</dbReference>
<feature type="domain" description="AMP-dependent synthetase/ligase" evidence="4">
    <location>
        <begin position="21"/>
        <end position="409"/>
    </location>
</feature>